<evidence type="ECO:0000259" key="7">
    <source>
        <dbReference type="Pfam" id="PF08281"/>
    </source>
</evidence>
<dbReference type="EMBL" id="CP036287">
    <property type="protein sequence ID" value="QDU68990.1"/>
    <property type="molecule type" value="Genomic_DNA"/>
</dbReference>
<evidence type="ECO:0000256" key="2">
    <source>
        <dbReference type="ARBA" id="ARBA00023015"/>
    </source>
</evidence>
<dbReference type="Gene3D" id="2.60.40.1120">
    <property type="entry name" value="Carboxypeptidase-like, regulatory domain"/>
    <property type="match status" value="1"/>
</dbReference>
<dbReference type="InterPro" id="IPR039425">
    <property type="entry name" value="RNA_pol_sigma-70-like"/>
</dbReference>
<dbReference type="InterPro" id="IPR008969">
    <property type="entry name" value="CarboxyPept-like_regulatory"/>
</dbReference>
<dbReference type="Gene3D" id="1.10.10.10">
    <property type="entry name" value="Winged helix-like DNA-binding domain superfamily/Winged helix DNA-binding domain"/>
    <property type="match status" value="1"/>
</dbReference>
<dbReference type="GO" id="GO:0006352">
    <property type="term" value="P:DNA-templated transcription initiation"/>
    <property type="evidence" value="ECO:0007669"/>
    <property type="project" value="InterPro"/>
</dbReference>
<dbReference type="SUPFAM" id="SSF88659">
    <property type="entry name" value="Sigma3 and sigma4 domains of RNA polymerase sigma factors"/>
    <property type="match status" value="1"/>
</dbReference>
<evidence type="ECO:0000313" key="9">
    <source>
        <dbReference type="Proteomes" id="UP000316921"/>
    </source>
</evidence>
<dbReference type="Gene3D" id="1.10.1740.10">
    <property type="match status" value="1"/>
</dbReference>
<dbReference type="RefSeq" id="WP_145068487.1">
    <property type="nucleotide sequence ID" value="NZ_CP036287.1"/>
</dbReference>
<keyword evidence="4" id="KW-0804">Transcription</keyword>
<feature type="region of interest" description="Disordered" evidence="5">
    <location>
        <begin position="76"/>
        <end position="102"/>
    </location>
</feature>
<feature type="domain" description="RNA polymerase sigma factor 70 region 4 type 2" evidence="7">
    <location>
        <begin position="119"/>
        <end position="162"/>
    </location>
</feature>
<dbReference type="GO" id="GO:0016987">
    <property type="term" value="F:sigma factor activity"/>
    <property type="evidence" value="ECO:0007669"/>
    <property type="project" value="UniProtKB-KW"/>
</dbReference>
<evidence type="ECO:0000256" key="3">
    <source>
        <dbReference type="ARBA" id="ARBA00023082"/>
    </source>
</evidence>
<reference evidence="8 9" key="1">
    <citation type="submission" date="2019-02" db="EMBL/GenBank/DDBJ databases">
        <title>Deep-cultivation of Planctomycetes and their phenomic and genomic characterization uncovers novel biology.</title>
        <authorList>
            <person name="Wiegand S."/>
            <person name="Jogler M."/>
            <person name="Boedeker C."/>
            <person name="Pinto D."/>
            <person name="Vollmers J."/>
            <person name="Rivas-Marin E."/>
            <person name="Kohn T."/>
            <person name="Peeters S.H."/>
            <person name="Heuer A."/>
            <person name="Rast P."/>
            <person name="Oberbeckmann S."/>
            <person name="Bunk B."/>
            <person name="Jeske O."/>
            <person name="Meyerdierks A."/>
            <person name="Storesund J.E."/>
            <person name="Kallscheuer N."/>
            <person name="Luecker S."/>
            <person name="Lage O.M."/>
            <person name="Pohl T."/>
            <person name="Merkel B.J."/>
            <person name="Hornburger P."/>
            <person name="Mueller R.-W."/>
            <person name="Bruemmer F."/>
            <person name="Labrenz M."/>
            <person name="Spormann A.M."/>
            <person name="Op den Camp H."/>
            <person name="Overmann J."/>
            <person name="Amann R."/>
            <person name="Jetten M.S.M."/>
            <person name="Mascher T."/>
            <person name="Medema M.H."/>
            <person name="Devos D.P."/>
            <person name="Kaster A.-K."/>
            <person name="Ovreas L."/>
            <person name="Rohde M."/>
            <person name="Galperin M.Y."/>
            <person name="Jogler C."/>
        </authorList>
    </citation>
    <scope>NUCLEOTIDE SEQUENCE [LARGE SCALE GENOMIC DNA]</scope>
    <source>
        <strain evidence="8 9">Pla133</strain>
    </source>
</reference>
<sequence>MESSALNKVLDDATLDEHGQRLQSLARALVGESAADDLVQRTWLEALRSRTFALLGQDDRGPYLRGIARRLAANERRQAARRGKREAGAARSEEIGGVGTDPGATTEQIELLEVVLKNLKDLPEPYRTTLRLRYLEQLPAKEIGERTGASEGAVRVRVHRGLGLLRERMDQSHRGNRSMWFLPLAKFAGADRIWAPAAAPGGLLPWLALGVVLLGIPGLLYFLGGDDQPLRSSAPITVAEPTGEAPSALGTPSASELDGRTAVAVAPVASAADSPLAVPVITVVSRPDGEPLAGARIQLRESDGIPNRPYDHDELTGADGRALFPLASSEVPRFEIEVTAPGFARVLGNVAPEVTLAGELTIDLWPLDEYSGRVLDSGGTPVVGAIVELRSRWSRSNRSRFVTGPELLTVRTDEFGHFELAGIADGPMPPRLTLMHPECGERVLDDLSRQPELRAALLAGQAELTLERANRSVQLRVVDPSGNPIAGASVAPPRLERKQPSWTATTDADGRLRAALGPGDLAQFTVAAEGYGTRNVLVHGDSDPAVDLQVILRPAEPLEGLVVDRHGEPIPGASVSVVGLPLGLPDGSLLPAIDSVESARALLDSEPADRGPEEILAGHAVAPEQATSAAWLYLDPVWTEQADEEGHFAWDRGSRGPVLLTVNAPGFGALSRWSVVGDDDLRVVLDPSGNFTLLVASAETGERPPEARWITHYGRYAAGGEVEHVGTFGSAVNPDGRVEVAIQYTCDVIDYSLVAEGHATFDSGWVPVDELRGRTLSIELAAHHADALTILTPGGEPAVGAEVSSSQPGAPLDLVDGALDPGGSGYFGRAAADGSIECPWPQVRSTLVAVHPDGIGIIEGDWRVWHELVLTPWSTVEIDLGPGAAGAEVALTTRRPDRSEDARTVLGTGDFAPSSLTFEYRITLDALGRGTVFRVPPLVLGLRAVSTRGELLEERVSLLPEAGKIFPVRSR</sequence>
<accession>A0A518BPU1</accession>
<comment type="similarity">
    <text evidence="1">Belongs to the sigma-70 factor family. ECF subfamily.</text>
</comment>
<dbReference type="SUPFAM" id="SSF88946">
    <property type="entry name" value="Sigma2 domain of RNA polymerase sigma factors"/>
    <property type="match status" value="1"/>
</dbReference>
<gene>
    <name evidence="8" type="primary">sigW_16</name>
    <name evidence="8" type="ORF">Pla133_41050</name>
</gene>
<feature type="region of interest" description="Disordered" evidence="5">
    <location>
        <begin position="482"/>
        <end position="503"/>
    </location>
</feature>
<dbReference type="PANTHER" id="PTHR43133:SF51">
    <property type="entry name" value="RNA POLYMERASE SIGMA FACTOR"/>
    <property type="match status" value="1"/>
</dbReference>
<dbReference type="InterPro" id="IPR013249">
    <property type="entry name" value="RNA_pol_sigma70_r4_t2"/>
</dbReference>
<evidence type="ECO:0000313" key="8">
    <source>
        <dbReference type="EMBL" id="QDU68990.1"/>
    </source>
</evidence>
<dbReference type="InterPro" id="IPR014284">
    <property type="entry name" value="RNA_pol_sigma-70_dom"/>
</dbReference>
<feature type="domain" description="RNA polymerase sigma-70 region 2" evidence="6">
    <location>
        <begin position="16"/>
        <end position="82"/>
    </location>
</feature>
<dbReference type="Proteomes" id="UP000316921">
    <property type="component" value="Chromosome"/>
</dbReference>
<dbReference type="Pfam" id="PF08281">
    <property type="entry name" value="Sigma70_r4_2"/>
    <property type="match status" value="1"/>
</dbReference>
<evidence type="ECO:0000256" key="1">
    <source>
        <dbReference type="ARBA" id="ARBA00010641"/>
    </source>
</evidence>
<dbReference type="InterPro" id="IPR036388">
    <property type="entry name" value="WH-like_DNA-bd_sf"/>
</dbReference>
<dbReference type="PANTHER" id="PTHR43133">
    <property type="entry name" value="RNA POLYMERASE ECF-TYPE SIGMA FACTO"/>
    <property type="match status" value="1"/>
</dbReference>
<keyword evidence="2" id="KW-0805">Transcription regulation</keyword>
<dbReference type="SUPFAM" id="SSF49464">
    <property type="entry name" value="Carboxypeptidase regulatory domain-like"/>
    <property type="match status" value="3"/>
</dbReference>
<keyword evidence="3" id="KW-0731">Sigma factor</keyword>
<evidence type="ECO:0000256" key="4">
    <source>
        <dbReference type="ARBA" id="ARBA00023163"/>
    </source>
</evidence>
<evidence type="ECO:0000259" key="6">
    <source>
        <dbReference type="Pfam" id="PF04542"/>
    </source>
</evidence>
<dbReference type="GO" id="GO:0003677">
    <property type="term" value="F:DNA binding"/>
    <property type="evidence" value="ECO:0007669"/>
    <property type="project" value="InterPro"/>
</dbReference>
<dbReference type="Pfam" id="PF04542">
    <property type="entry name" value="Sigma70_r2"/>
    <property type="match status" value="1"/>
</dbReference>
<dbReference type="KEGG" id="pbap:Pla133_41050"/>
<dbReference type="InterPro" id="IPR013325">
    <property type="entry name" value="RNA_pol_sigma_r2"/>
</dbReference>
<proteinExistence type="inferred from homology"/>
<evidence type="ECO:0000256" key="5">
    <source>
        <dbReference type="SAM" id="MobiDB-lite"/>
    </source>
</evidence>
<organism evidence="8 9">
    <name type="scientific">Engelhardtia mirabilis</name>
    <dbReference type="NCBI Taxonomy" id="2528011"/>
    <lineage>
        <taxon>Bacteria</taxon>
        <taxon>Pseudomonadati</taxon>
        <taxon>Planctomycetota</taxon>
        <taxon>Planctomycetia</taxon>
        <taxon>Planctomycetia incertae sedis</taxon>
        <taxon>Engelhardtia</taxon>
    </lineage>
</organism>
<keyword evidence="9" id="KW-1185">Reference proteome</keyword>
<dbReference type="AlphaFoldDB" id="A0A518BPU1"/>
<dbReference type="CDD" id="cd06171">
    <property type="entry name" value="Sigma70_r4"/>
    <property type="match status" value="1"/>
</dbReference>
<dbReference type="NCBIfam" id="TIGR02937">
    <property type="entry name" value="sigma70-ECF"/>
    <property type="match status" value="1"/>
</dbReference>
<name>A0A518BPU1_9BACT</name>
<protein>
    <submittedName>
        <fullName evidence="8">ECF RNA polymerase sigma factor SigW</fullName>
    </submittedName>
</protein>
<dbReference type="InterPro" id="IPR013324">
    <property type="entry name" value="RNA_pol_sigma_r3/r4-like"/>
</dbReference>
<dbReference type="InterPro" id="IPR007627">
    <property type="entry name" value="RNA_pol_sigma70_r2"/>
</dbReference>
<feature type="compositionally biased region" description="Basic and acidic residues" evidence="5">
    <location>
        <begin position="85"/>
        <end position="94"/>
    </location>
</feature>
<dbReference type="Pfam" id="PF13620">
    <property type="entry name" value="CarboxypepD_reg"/>
    <property type="match status" value="1"/>
</dbReference>